<evidence type="ECO:0000256" key="1">
    <source>
        <dbReference type="SAM" id="Phobius"/>
    </source>
</evidence>
<accession>A0A8S9QVT5</accession>
<evidence type="ECO:0000313" key="3">
    <source>
        <dbReference type="Proteomes" id="UP000712600"/>
    </source>
</evidence>
<keyword evidence="1" id="KW-0472">Membrane</keyword>
<comment type="caution">
    <text evidence="2">The sequence shown here is derived from an EMBL/GenBank/DDBJ whole genome shotgun (WGS) entry which is preliminary data.</text>
</comment>
<dbReference type="EMBL" id="QGKX02000996">
    <property type="protein sequence ID" value="KAF3556583.1"/>
    <property type="molecule type" value="Genomic_DNA"/>
</dbReference>
<sequence>MNLSSIHGRFGDLDITVADLVSRRRLGPGFLPEPAMWVAVVACIFVVAPAVDLMVPKRWRAPQFLGSVQFRIASGRSHCWFSAVSACGEFLLSVLSSESGKFMWHHVTSHETASASPWWYMSSEVGLLIVAARKYLSFPQ</sequence>
<dbReference type="AlphaFoldDB" id="A0A8S9QVT5"/>
<dbReference type="Proteomes" id="UP000712600">
    <property type="component" value="Unassembled WGS sequence"/>
</dbReference>
<organism evidence="2 3">
    <name type="scientific">Brassica cretica</name>
    <name type="common">Mustard</name>
    <dbReference type="NCBI Taxonomy" id="69181"/>
    <lineage>
        <taxon>Eukaryota</taxon>
        <taxon>Viridiplantae</taxon>
        <taxon>Streptophyta</taxon>
        <taxon>Embryophyta</taxon>
        <taxon>Tracheophyta</taxon>
        <taxon>Spermatophyta</taxon>
        <taxon>Magnoliopsida</taxon>
        <taxon>eudicotyledons</taxon>
        <taxon>Gunneridae</taxon>
        <taxon>Pentapetalae</taxon>
        <taxon>rosids</taxon>
        <taxon>malvids</taxon>
        <taxon>Brassicales</taxon>
        <taxon>Brassicaceae</taxon>
        <taxon>Brassiceae</taxon>
        <taxon>Brassica</taxon>
    </lineage>
</organism>
<protein>
    <submittedName>
        <fullName evidence="2">Uncharacterized protein</fullName>
    </submittedName>
</protein>
<keyword evidence="1" id="KW-0812">Transmembrane</keyword>
<reference evidence="2" key="1">
    <citation type="submission" date="2019-12" db="EMBL/GenBank/DDBJ databases">
        <title>Genome sequencing and annotation of Brassica cretica.</title>
        <authorList>
            <person name="Studholme D.J."/>
            <person name="Sarris P."/>
        </authorList>
    </citation>
    <scope>NUCLEOTIDE SEQUENCE</scope>
    <source>
        <strain evidence="2">PFS-109/04</strain>
        <tissue evidence="2">Leaf</tissue>
    </source>
</reference>
<gene>
    <name evidence="2" type="ORF">F2Q69_00016377</name>
</gene>
<name>A0A8S9QVT5_BRACR</name>
<evidence type="ECO:0000313" key="2">
    <source>
        <dbReference type="EMBL" id="KAF3556583.1"/>
    </source>
</evidence>
<proteinExistence type="predicted"/>
<keyword evidence="1" id="KW-1133">Transmembrane helix</keyword>
<feature type="transmembrane region" description="Helical" evidence="1">
    <location>
        <begin position="35"/>
        <end position="55"/>
    </location>
</feature>